<accession>A0A699TNU5</accession>
<dbReference type="PANTHER" id="PTHR43294:SF21">
    <property type="entry name" value="CATION TRANSPORTING ATPASE"/>
    <property type="match status" value="1"/>
</dbReference>
<dbReference type="GO" id="GO:0005886">
    <property type="term" value="C:plasma membrane"/>
    <property type="evidence" value="ECO:0007669"/>
    <property type="project" value="UniProtKB-SubCell"/>
</dbReference>
<keyword evidence="2" id="KW-1003">Cell membrane</keyword>
<dbReference type="InterPro" id="IPR059000">
    <property type="entry name" value="ATPase_P-type_domA"/>
</dbReference>
<comment type="subcellular location">
    <subcellularLocation>
        <location evidence="1">Cell membrane</location>
        <topology evidence="1">Multi-pass membrane protein</topology>
    </subcellularLocation>
</comment>
<dbReference type="EMBL" id="BKCJ011259287">
    <property type="protein sequence ID" value="GFD11470.1"/>
    <property type="molecule type" value="Genomic_DNA"/>
</dbReference>
<dbReference type="SUPFAM" id="SSF81653">
    <property type="entry name" value="Calcium ATPase, transduction domain A"/>
    <property type="match status" value="1"/>
</dbReference>
<dbReference type="Gene3D" id="2.70.150.10">
    <property type="entry name" value="Calcium-transporting ATPase, cytoplasmic transduction domain A"/>
    <property type="match status" value="1"/>
</dbReference>
<name>A0A699TNU5_TANCI</name>
<gene>
    <name evidence="5" type="ORF">Tci_883439</name>
</gene>
<sequence>MIVAVVALNAAIGFFTEWKAQQSVISLQSQEPAFCDVIRDGIQHGISAQLLVPGDLLVLSAGNKIAADGRIAQSHDLQWAWPVARHIDGQAKPDGRHRNDGRAGPQTAQPDDEKARTAGKRAHGARRRLMRDHGHRRVSQRPAAD</sequence>
<feature type="domain" description="P-type ATPase A" evidence="4">
    <location>
        <begin position="32"/>
        <end position="75"/>
    </location>
</feature>
<evidence type="ECO:0000259" key="4">
    <source>
        <dbReference type="Pfam" id="PF00122"/>
    </source>
</evidence>
<dbReference type="PANTHER" id="PTHR43294">
    <property type="entry name" value="SODIUM/POTASSIUM-TRANSPORTING ATPASE SUBUNIT ALPHA"/>
    <property type="match status" value="1"/>
</dbReference>
<evidence type="ECO:0000256" key="2">
    <source>
        <dbReference type="ARBA" id="ARBA00022475"/>
    </source>
</evidence>
<evidence type="ECO:0000256" key="1">
    <source>
        <dbReference type="ARBA" id="ARBA00004651"/>
    </source>
</evidence>
<reference evidence="5" key="1">
    <citation type="journal article" date="2019" name="Sci. Rep.">
        <title>Draft genome of Tanacetum cinerariifolium, the natural source of mosquito coil.</title>
        <authorList>
            <person name="Yamashiro T."/>
            <person name="Shiraishi A."/>
            <person name="Satake H."/>
            <person name="Nakayama K."/>
        </authorList>
    </citation>
    <scope>NUCLEOTIDE SEQUENCE</scope>
</reference>
<organism evidence="5">
    <name type="scientific">Tanacetum cinerariifolium</name>
    <name type="common">Dalmatian daisy</name>
    <name type="synonym">Chrysanthemum cinerariifolium</name>
    <dbReference type="NCBI Taxonomy" id="118510"/>
    <lineage>
        <taxon>Eukaryota</taxon>
        <taxon>Viridiplantae</taxon>
        <taxon>Streptophyta</taxon>
        <taxon>Embryophyta</taxon>
        <taxon>Tracheophyta</taxon>
        <taxon>Spermatophyta</taxon>
        <taxon>Magnoliopsida</taxon>
        <taxon>eudicotyledons</taxon>
        <taxon>Gunneridae</taxon>
        <taxon>Pentapetalae</taxon>
        <taxon>asterids</taxon>
        <taxon>campanulids</taxon>
        <taxon>Asterales</taxon>
        <taxon>Asteraceae</taxon>
        <taxon>Asteroideae</taxon>
        <taxon>Anthemideae</taxon>
        <taxon>Anthemidinae</taxon>
        <taxon>Tanacetum</taxon>
    </lineage>
</organism>
<feature type="region of interest" description="Disordered" evidence="3">
    <location>
        <begin position="86"/>
        <end position="145"/>
    </location>
</feature>
<feature type="compositionally biased region" description="Basic and acidic residues" evidence="3">
    <location>
        <begin position="86"/>
        <end position="101"/>
    </location>
</feature>
<proteinExistence type="predicted"/>
<dbReference type="InterPro" id="IPR008250">
    <property type="entry name" value="ATPase_P-typ_transduc_dom_A_sf"/>
</dbReference>
<evidence type="ECO:0000256" key="3">
    <source>
        <dbReference type="SAM" id="MobiDB-lite"/>
    </source>
</evidence>
<dbReference type="InterPro" id="IPR050510">
    <property type="entry name" value="Cation_transp_ATPase_P-type"/>
</dbReference>
<evidence type="ECO:0000313" key="5">
    <source>
        <dbReference type="EMBL" id="GFD11470.1"/>
    </source>
</evidence>
<dbReference type="AlphaFoldDB" id="A0A699TNU5"/>
<feature type="compositionally biased region" description="Basic residues" evidence="3">
    <location>
        <begin position="117"/>
        <end position="139"/>
    </location>
</feature>
<dbReference type="Gene3D" id="1.20.1110.10">
    <property type="entry name" value="Calcium-transporting ATPase, transmembrane domain"/>
    <property type="match status" value="1"/>
</dbReference>
<comment type="caution">
    <text evidence="5">The sequence shown here is derived from an EMBL/GenBank/DDBJ whole genome shotgun (WGS) entry which is preliminary data.</text>
</comment>
<keyword evidence="2" id="KW-0472">Membrane</keyword>
<dbReference type="Pfam" id="PF00122">
    <property type="entry name" value="E1-E2_ATPase"/>
    <property type="match status" value="1"/>
</dbReference>
<protein>
    <submittedName>
        <fullName evidence="5">Calcium-transporting ATPase, endoplasmic reticulum-type-like</fullName>
    </submittedName>
</protein>